<evidence type="ECO:0000313" key="2">
    <source>
        <dbReference type="EMBL" id="TNN21596.1"/>
    </source>
</evidence>
<dbReference type="Proteomes" id="UP000314294">
    <property type="component" value="Unassembled WGS sequence"/>
</dbReference>
<evidence type="ECO:0000313" key="3">
    <source>
        <dbReference type="Proteomes" id="UP000314294"/>
    </source>
</evidence>
<gene>
    <name evidence="2" type="ORF">EYF80_068293</name>
</gene>
<feature type="compositionally biased region" description="Basic and acidic residues" evidence="1">
    <location>
        <begin position="1"/>
        <end position="23"/>
    </location>
</feature>
<comment type="caution">
    <text evidence="2">The sequence shown here is derived from an EMBL/GenBank/DDBJ whole genome shotgun (WGS) entry which is preliminary data.</text>
</comment>
<dbReference type="EMBL" id="SRLO01027028">
    <property type="protein sequence ID" value="TNN21596.1"/>
    <property type="molecule type" value="Genomic_DNA"/>
</dbReference>
<proteinExistence type="predicted"/>
<feature type="compositionally biased region" description="Polar residues" evidence="1">
    <location>
        <begin position="37"/>
        <end position="47"/>
    </location>
</feature>
<protein>
    <submittedName>
        <fullName evidence="2">Uncharacterized protein</fullName>
    </submittedName>
</protein>
<name>A0A4Z2DYL3_9TELE</name>
<organism evidence="2 3">
    <name type="scientific">Liparis tanakae</name>
    <name type="common">Tanaka's snailfish</name>
    <dbReference type="NCBI Taxonomy" id="230148"/>
    <lineage>
        <taxon>Eukaryota</taxon>
        <taxon>Metazoa</taxon>
        <taxon>Chordata</taxon>
        <taxon>Craniata</taxon>
        <taxon>Vertebrata</taxon>
        <taxon>Euteleostomi</taxon>
        <taxon>Actinopterygii</taxon>
        <taxon>Neopterygii</taxon>
        <taxon>Teleostei</taxon>
        <taxon>Neoteleostei</taxon>
        <taxon>Acanthomorphata</taxon>
        <taxon>Eupercaria</taxon>
        <taxon>Perciformes</taxon>
        <taxon>Cottioidei</taxon>
        <taxon>Cottales</taxon>
        <taxon>Liparidae</taxon>
        <taxon>Liparis</taxon>
    </lineage>
</organism>
<reference evidence="2 3" key="1">
    <citation type="submission" date="2019-03" db="EMBL/GenBank/DDBJ databases">
        <title>First draft genome of Liparis tanakae, snailfish: a comprehensive survey of snailfish specific genes.</title>
        <authorList>
            <person name="Kim W."/>
            <person name="Song I."/>
            <person name="Jeong J.-H."/>
            <person name="Kim D."/>
            <person name="Kim S."/>
            <person name="Ryu S."/>
            <person name="Song J.Y."/>
            <person name="Lee S.K."/>
        </authorList>
    </citation>
    <scope>NUCLEOTIDE SEQUENCE [LARGE SCALE GENOMIC DNA]</scope>
    <source>
        <tissue evidence="2">Muscle</tissue>
    </source>
</reference>
<dbReference type="AlphaFoldDB" id="A0A4Z2DYL3"/>
<evidence type="ECO:0000256" key="1">
    <source>
        <dbReference type="SAM" id="MobiDB-lite"/>
    </source>
</evidence>
<keyword evidence="3" id="KW-1185">Reference proteome</keyword>
<feature type="region of interest" description="Disordered" evidence="1">
    <location>
        <begin position="1"/>
        <end position="49"/>
    </location>
</feature>
<accession>A0A4Z2DYL3</accession>
<sequence length="72" mass="7650">MRKVMNDKDESPAAHETHSRTRDPGGSVPPGPVFPVQQTDGCFSSSPVAMAKGAGFSRAADCTTPQKKNTFQ</sequence>